<evidence type="ECO:0000256" key="8">
    <source>
        <dbReference type="ARBA" id="ARBA00022741"/>
    </source>
</evidence>
<dbReference type="Pfam" id="PF01687">
    <property type="entry name" value="Flavokinase"/>
    <property type="match status" value="1"/>
</dbReference>
<dbReference type="Pfam" id="PF06574">
    <property type="entry name" value="FAD_syn"/>
    <property type="match status" value="1"/>
</dbReference>
<evidence type="ECO:0000256" key="1">
    <source>
        <dbReference type="ARBA" id="ARBA00002121"/>
    </source>
</evidence>
<dbReference type="NCBIfam" id="TIGR00083">
    <property type="entry name" value="ribF"/>
    <property type="match status" value="1"/>
</dbReference>
<dbReference type="PANTHER" id="PTHR22749:SF6">
    <property type="entry name" value="RIBOFLAVIN KINASE"/>
    <property type="match status" value="1"/>
</dbReference>
<keyword evidence="11 15" id="KW-0067">ATP-binding</keyword>
<keyword evidence="4 15" id="KW-0285">Flavoprotein</keyword>
<comment type="catalytic activity">
    <reaction evidence="13 15">
        <text>riboflavin + ATP = FMN + ADP + H(+)</text>
        <dbReference type="Rhea" id="RHEA:14357"/>
        <dbReference type="ChEBI" id="CHEBI:15378"/>
        <dbReference type="ChEBI" id="CHEBI:30616"/>
        <dbReference type="ChEBI" id="CHEBI:57986"/>
        <dbReference type="ChEBI" id="CHEBI:58210"/>
        <dbReference type="ChEBI" id="CHEBI:456216"/>
        <dbReference type="EC" id="2.7.1.26"/>
    </reaction>
</comment>
<organism evidence="17 18">
    <name type="scientific">Lihuaxuella thermophila</name>
    <dbReference type="NCBI Taxonomy" id="1173111"/>
    <lineage>
        <taxon>Bacteria</taxon>
        <taxon>Bacillati</taxon>
        <taxon>Bacillota</taxon>
        <taxon>Bacilli</taxon>
        <taxon>Bacillales</taxon>
        <taxon>Thermoactinomycetaceae</taxon>
        <taxon>Lihuaxuella</taxon>
    </lineage>
</organism>
<dbReference type="SMART" id="SM00904">
    <property type="entry name" value="Flavokinase"/>
    <property type="match status" value="1"/>
</dbReference>
<evidence type="ECO:0000256" key="4">
    <source>
        <dbReference type="ARBA" id="ARBA00022630"/>
    </source>
</evidence>
<evidence type="ECO:0000256" key="6">
    <source>
        <dbReference type="ARBA" id="ARBA00022679"/>
    </source>
</evidence>
<evidence type="ECO:0000256" key="3">
    <source>
        <dbReference type="ARBA" id="ARBA00005201"/>
    </source>
</evidence>
<dbReference type="RefSeq" id="WP_089970062.1">
    <property type="nucleotide sequence ID" value="NZ_FOCQ01000011.1"/>
</dbReference>
<keyword evidence="6 15" id="KW-0808">Transferase</keyword>
<dbReference type="InterPro" id="IPR004821">
    <property type="entry name" value="Cyt_trans-like"/>
</dbReference>
<dbReference type="GO" id="GO:0008531">
    <property type="term" value="F:riboflavin kinase activity"/>
    <property type="evidence" value="ECO:0007669"/>
    <property type="project" value="UniProtKB-UniRule"/>
</dbReference>
<comment type="pathway">
    <text evidence="2 15">Cofactor biosynthesis; FAD biosynthesis; FAD from FMN: step 1/1.</text>
</comment>
<comment type="pathway">
    <text evidence="3 15">Cofactor biosynthesis; FMN biosynthesis; FMN from riboflavin (ATP route): step 1/1.</text>
</comment>
<proteinExistence type="inferred from homology"/>
<dbReference type="PANTHER" id="PTHR22749">
    <property type="entry name" value="RIBOFLAVIN KINASE/FMN ADENYLYLTRANSFERASE"/>
    <property type="match status" value="1"/>
</dbReference>
<comment type="catalytic activity">
    <reaction evidence="14 15">
        <text>FMN + ATP + H(+) = FAD + diphosphate</text>
        <dbReference type="Rhea" id="RHEA:17237"/>
        <dbReference type="ChEBI" id="CHEBI:15378"/>
        <dbReference type="ChEBI" id="CHEBI:30616"/>
        <dbReference type="ChEBI" id="CHEBI:33019"/>
        <dbReference type="ChEBI" id="CHEBI:57692"/>
        <dbReference type="ChEBI" id="CHEBI:58210"/>
        <dbReference type="EC" id="2.7.7.2"/>
    </reaction>
</comment>
<evidence type="ECO:0000256" key="12">
    <source>
        <dbReference type="ARBA" id="ARBA00023268"/>
    </source>
</evidence>
<dbReference type="NCBIfam" id="TIGR00125">
    <property type="entry name" value="cyt_tran_rel"/>
    <property type="match status" value="1"/>
</dbReference>
<dbReference type="EC" id="2.7.1.26" evidence="15"/>
<dbReference type="EMBL" id="FOCQ01000011">
    <property type="protein sequence ID" value="SEN44621.1"/>
    <property type="molecule type" value="Genomic_DNA"/>
</dbReference>
<evidence type="ECO:0000256" key="2">
    <source>
        <dbReference type="ARBA" id="ARBA00004726"/>
    </source>
</evidence>
<dbReference type="PIRSF" id="PIRSF004491">
    <property type="entry name" value="FAD_Synth"/>
    <property type="match status" value="1"/>
</dbReference>
<protein>
    <recommendedName>
        <fullName evidence="15">Riboflavin biosynthesis protein</fullName>
    </recommendedName>
    <domain>
        <recommendedName>
            <fullName evidence="15">Riboflavin kinase</fullName>
            <ecNumber evidence="15">2.7.1.26</ecNumber>
        </recommendedName>
        <alternativeName>
            <fullName evidence="15">Flavokinase</fullName>
        </alternativeName>
    </domain>
    <domain>
        <recommendedName>
            <fullName evidence="15">FMN adenylyltransferase</fullName>
            <ecNumber evidence="15">2.7.7.2</ecNumber>
        </recommendedName>
        <alternativeName>
            <fullName evidence="15">FAD pyrophosphorylase</fullName>
        </alternativeName>
        <alternativeName>
            <fullName evidence="15">FAD synthase</fullName>
        </alternativeName>
    </domain>
</protein>
<dbReference type="Gene3D" id="3.40.50.620">
    <property type="entry name" value="HUPs"/>
    <property type="match status" value="1"/>
</dbReference>
<dbReference type="GO" id="GO:0006747">
    <property type="term" value="P:FAD biosynthetic process"/>
    <property type="evidence" value="ECO:0007669"/>
    <property type="project" value="UniProtKB-UniRule"/>
</dbReference>
<dbReference type="CDD" id="cd02064">
    <property type="entry name" value="FAD_synthetase_N"/>
    <property type="match status" value="1"/>
</dbReference>
<dbReference type="GO" id="GO:0009398">
    <property type="term" value="P:FMN biosynthetic process"/>
    <property type="evidence" value="ECO:0007669"/>
    <property type="project" value="UniProtKB-UniRule"/>
</dbReference>
<evidence type="ECO:0000256" key="5">
    <source>
        <dbReference type="ARBA" id="ARBA00022643"/>
    </source>
</evidence>
<dbReference type="FunFam" id="3.40.50.620:FF:000021">
    <property type="entry name" value="Riboflavin biosynthesis protein"/>
    <property type="match status" value="1"/>
</dbReference>
<keyword evidence="9 15" id="KW-0418">Kinase</keyword>
<dbReference type="SUPFAM" id="SSF82114">
    <property type="entry name" value="Riboflavin kinase-like"/>
    <property type="match status" value="1"/>
</dbReference>
<keyword evidence="12" id="KW-0511">Multifunctional enzyme</keyword>
<evidence type="ECO:0000256" key="7">
    <source>
        <dbReference type="ARBA" id="ARBA00022695"/>
    </source>
</evidence>
<reference evidence="17 18" key="1">
    <citation type="submission" date="2016-10" db="EMBL/GenBank/DDBJ databases">
        <authorList>
            <person name="de Groot N.N."/>
        </authorList>
    </citation>
    <scope>NUCLEOTIDE SEQUENCE [LARGE SCALE GENOMIC DNA]</scope>
    <source>
        <strain evidence="17 18">DSM 46701</strain>
    </source>
</reference>
<dbReference type="OrthoDB" id="9803667at2"/>
<evidence type="ECO:0000313" key="18">
    <source>
        <dbReference type="Proteomes" id="UP000199695"/>
    </source>
</evidence>
<dbReference type="EC" id="2.7.7.2" evidence="15"/>
<evidence type="ECO:0000256" key="14">
    <source>
        <dbReference type="ARBA" id="ARBA00049494"/>
    </source>
</evidence>
<evidence type="ECO:0000313" key="17">
    <source>
        <dbReference type="EMBL" id="SEN44621.1"/>
    </source>
</evidence>
<sequence>MQTIFLSYPFERQEPETNIVLAIGYFDGVHRGHQAVIGEAKLLAEELNALPAVMTFHPHPREVLGQANITRYLTPLPEKLEQFSKLGVARAYVMKFDLSFASLTKEEFVHQVLVPLGVRGVVTGFNFTFGRHAAGKADDLEGLGEGHFQARIVQPIQTEGITVSSTHLRQALAEGEMERAARILGRNYLIEGTVVPGDQRGRLMGFPTANLALTQPFLVPRRGVYVVRARVAGKLAPGIMNIGVRPTFSDPTPRERLEVHLLGENADLYGQTMRVEFLHFIREERKFPSVEALIRQIRADKQTAEEWLATSFVE</sequence>
<dbReference type="SUPFAM" id="SSF52374">
    <property type="entry name" value="Nucleotidylyl transferase"/>
    <property type="match status" value="1"/>
</dbReference>
<keyword evidence="18" id="KW-1185">Reference proteome</keyword>
<name>A0A1H8GKF1_9BACL</name>
<dbReference type="InterPro" id="IPR023468">
    <property type="entry name" value="Riboflavin_kinase"/>
</dbReference>
<evidence type="ECO:0000256" key="9">
    <source>
        <dbReference type="ARBA" id="ARBA00022777"/>
    </source>
</evidence>
<gene>
    <name evidence="17" type="ORF">SAMN05444955_111116</name>
</gene>
<feature type="domain" description="Riboflavin kinase" evidence="16">
    <location>
        <begin position="183"/>
        <end position="309"/>
    </location>
</feature>
<evidence type="ECO:0000256" key="13">
    <source>
        <dbReference type="ARBA" id="ARBA00047880"/>
    </source>
</evidence>
<dbReference type="GO" id="GO:0003919">
    <property type="term" value="F:FMN adenylyltransferase activity"/>
    <property type="evidence" value="ECO:0007669"/>
    <property type="project" value="UniProtKB-UniRule"/>
</dbReference>
<dbReference type="STRING" id="1173111.SAMN05444955_111116"/>
<evidence type="ECO:0000256" key="10">
    <source>
        <dbReference type="ARBA" id="ARBA00022827"/>
    </source>
</evidence>
<keyword evidence="5 15" id="KW-0288">FMN</keyword>
<evidence type="ECO:0000256" key="11">
    <source>
        <dbReference type="ARBA" id="ARBA00022840"/>
    </source>
</evidence>
<dbReference type="InterPro" id="IPR014729">
    <property type="entry name" value="Rossmann-like_a/b/a_fold"/>
</dbReference>
<dbReference type="FunFam" id="2.40.30.30:FF:000003">
    <property type="entry name" value="Riboflavin biosynthesis protein"/>
    <property type="match status" value="1"/>
</dbReference>
<dbReference type="NCBIfam" id="NF004160">
    <property type="entry name" value="PRK05627.1-3"/>
    <property type="match status" value="1"/>
</dbReference>
<comment type="function">
    <text evidence="1">Catalyzes the phosphorylation of riboflavin to FMN followed by the adenylation of FMN to FAD.</text>
</comment>
<dbReference type="InterPro" id="IPR023465">
    <property type="entry name" value="Riboflavin_kinase_dom_sf"/>
</dbReference>
<dbReference type="UniPathway" id="UPA00276">
    <property type="reaction ID" value="UER00406"/>
</dbReference>
<dbReference type="InterPro" id="IPR015865">
    <property type="entry name" value="Riboflavin_kinase_bac/euk"/>
</dbReference>
<dbReference type="InterPro" id="IPR015864">
    <property type="entry name" value="FAD_synthase"/>
</dbReference>
<keyword evidence="10 15" id="KW-0274">FAD</keyword>
<keyword evidence="7 15" id="KW-0548">Nucleotidyltransferase</keyword>
<comment type="similarity">
    <text evidence="15">Belongs to the ribF family.</text>
</comment>
<dbReference type="GO" id="GO:0009231">
    <property type="term" value="P:riboflavin biosynthetic process"/>
    <property type="evidence" value="ECO:0007669"/>
    <property type="project" value="InterPro"/>
</dbReference>
<dbReference type="UniPathway" id="UPA00277">
    <property type="reaction ID" value="UER00407"/>
</dbReference>
<dbReference type="InterPro" id="IPR002606">
    <property type="entry name" value="Riboflavin_kinase_bac"/>
</dbReference>
<dbReference type="Gene3D" id="2.40.30.30">
    <property type="entry name" value="Riboflavin kinase-like"/>
    <property type="match status" value="1"/>
</dbReference>
<evidence type="ECO:0000256" key="15">
    <source>
        <dbReference type="PIRNR" id="PIRNR004491"/>
    </source>
</evidence>
<evidence type="ECO:0000259" key="16">
    <source>
        <dbReference type="SMART" id="SM00904"/>
    </source>
</evidence>
<dbReference type="Proteomes" id="UP000199695">
    <property type="component" value="Unassembled WGS sequence"/>
</dbReference>
<dbReference type="GO" id="GO:0005524">
    <property type="term" value="F:ATP binding"/>
    <property type="evidence" value="ECO:0007669"/>
    <property type="project" value="UniProtKB-UniRule"/>
</dbReference>
<accession>A0A1H8GKF1</accession>
<dbReference type="NCBIfam" id="NF004162">
    <property type="entry name" value="PRK05627.1-5"/>
    <property type="match status" value="1"/>
</dbReference>
<dbReference type="AlphaFoldDB" id="A0A1H8GKF1"/>
<keyword evidence="8 15" id="KW-0547">Nucleotide-binding</keyword>